<dbReference type="RefSeq" id="XP_005706977.1">
    <property type="nucleotide sequence ID" value="XM_005706920.1"/>
</dbReference>
<dbReference type="InterPro" id="IPR013780">
    <property type="entry name" value="Glyco_hydro_b"/>
</dbReference>
<keyword evidence="6" id="KW-1185">Reference proteome</keyword>
<dbReference type="Gene3D" id="2.60.40.1180">
    <property type="entry name" value="Golgi alpha-mannosidase II"/>
    <property type="match status" value="1"/>
</dbReference>
<name>M2XK05_GALSU</name>
<accession>M2XK05</accession>
<dbReference type="SMART" id="SM00642">
    <property type="entry name" value="Aamy"/>
    <property type="match status" value="1"/>
</dbReference>
<dbReference type="InterPro" id="IPR006047">
    <property type="entry name" value="GH13_cat_dom"/>
</dbReference>
<keyword evidence="3" id="KW-0472">Membrane</keyword>
<evidence type="ECO:0000256" key="2">
    <source>
        <dbReference type="ARBA" id="ARBA00023295"/>
    </source>
</evidence>
<dbReference type="CDD" id="cd11338">
    <property type="entry name" value="AmyAc_CMD"/>
    <property type="match status" value="1"/>
</dbReference>
<dbReference type="OrthoDB" id="1740265at2759"/>
<evidence type="ECO:0000256" key="1">
    <source>
        <dbReference type="ARBA" id="ARBA00022801"/>
    </source>
</evidence>
<dbReference type="Pfam" id="PF00128">
    <property type="entry name" value="Alpha-amylase"/>
    <property type="match status" value="1"/>
</dbReference>
<dbReference type="KEGG" id="gsl:Gasu_21330"/>
<dbReference type="GeneID" id="17089191"/>
<dbReference type="EMBL" id="KB454499">
    <property type="protein sequence ID" value="EME30457.1"/>
    <property type="molecule type" value="Genomic_DNA"/>
</dbReference>
<feature type="domain" description="Glycosyl hydrolase family 13 catalytic" evidence="4">
    <location>
        <begin position="266"/>
        <end position="716"/>
    </location>
</feature>
<reference evidence="6" key="1">
    <citation type="journal article" date="2013" name="Science">
        <title>Gene transfer from bacteria and archaea facilitated evolution of an extremophilic eukaryote.</title>
        <authorList>
            <person name="Schonknecht G."/>
            <person name="Chen W.H."/>
            <person name="Ternes C.M."/>
            <person name="Barbier G.G."/>
            <person name="Shrestha R.P."/>
            <person name="Stanke M."/>
            <person name="Brautigam A."/>
            <person name="Baker B.J."/>
            <person name="Banfield J.F."/>
            <person name="Garavito R.M."/>
            <person name="Carr K."/>
            <person name="Wilkerson C."/>
            <person name="Rensing S.A."/>
            <person name="Gagneul D."/>
            <person name="Dickenson N.E."/>
            <person name="Oesterhelt C."/>
            <person name="Lercher M.J."/>
            <person name="Weber A.P."/>
        </authorList>
    </citation>
    <scope>NUCLEOTIDE SEQUENCE [LARGE SCALE GENOMIC DNA]</scope>
    <source>
        <strain evidence="6">074W</strain>
    </source>
</reference>
<dbReference type="InterPro" id="IPR013783">
    <property type="entry name" value="Ig-like_fold"/>
</dbReference>
<dbReference type="SUPFAM" id="SSF51445">
    <property type="entry name" value="(Trans)glycosidases"/>
    <property type="match status" value="1"/>
</dbReference>
<protein>
    <submittedName>
        <fullName evidence="5">Alpha-amylase</fullName>
        <ecNumber evidence="5">3.2.1.1</ecNumber>
    </submittedName>
</protein>
<dbReference type="eggNOG" id="KOG0471">
    <property type="taxonomic scope" value="Eukaryota"/>
</dbReference>
<dbReference type="STRING" id="130081.M2XK05"/>
<dbReference type="InterPro" id="IPR017853">
    <property type="entry name" value="GH"/>
</dbReference>
<keyword evidence="3" id="KW-0812">Transmembrane</keyword>
<dbReference type="Gene3D" id="3.20.20.80">
    <property type="entry name" value="Glycosidases"/>
    <property type="match status" value="1"/>
</dbReference>
<dbReference type="EC" id="3.2.1.1" evidence="5"/>
<keyword evidence="3" id="KW-1133">Transmembrane helix</keyword>
<evidence type="ECO:0000256" key="3">
    <source>
        <dbReference type="SAM" id="Phobius"/>
    </source>
</evidence>
<dbReference type="GO" id="GO:0004556">
    <property type="term" value="F:alpha-amylase activity"/>
    <property type="evidence" value="ECO:0007669"/>
    <property type="project" value="UniProtKB-EC"/>
</dbReference>
<keyword evidence="2 5" id="KW-0326">Glycosidase</keyword>
<gene>
    <name evidence="5" type="ORF">Gasu_21330</name>
</gene>
<keyword evidence="1 5" id="KW-0378">Hydrolase</keyword>
<sequence length="832" mass="94491">MKAGIETATQNELENIRSEWGTETSQFLVSSSSQNAPLQSRGTWSLFGRTYGKKACFVLLFGSICLIILLSFLFGHKQESQDQSTEDTSYPSSSDQSDNSMDDVDKLGSIYHNSRDIVYRSPVGAVPVGTIVSLVVSTQQDYIRYGYIRLWNHRDSKENRVDLSFVESKEGRDFWMGKVNTSIQEAWCYDKRGQDCTKGGESGNLFWYRFIVGTQHGNILYYEQMEDLLGGFGQAYENSLDRSWVITAYRNDFSTPRWLQDAIFYHIFVDRFRNGNDSNDPQPGNFYYEKPIFIHSSWNEPLITMTDEQLSQGLASLEFYGGDLEGILEKLDYIRSLGVNVLYLSPIFESPSNHGYDTIDYTKVAEKFGGIVAFRRLISSAKAQGFRIILDGVFNHVSSESIYFDRYNRWNGGACLNASSPYRNWFEFLPAVDGPCIYSKDKDTANFKSWFGIDTLPVLKSSLPSVRNFIWKKGGNESIATRWLLEGIDGWRLDVANEIDPGLDEPENGYWSGFRSQLLELSPETYIVGEYWGDSLPWIVGNAWDASMNYPLGNTIIGFWLDTSFSDTNHKLGWNPGPIEPLSPSRLDRHIQSFLEKYPPMVIPAMMNILGSHDTNRLLFMLDPNTSQMNPNLYNHPEYAWDIAIRRLIAAISLQMSLPGAPSLFYGDEVGLVGIPRIMDDTWQSDPANRMPFPWLDEKVNSEPYYLHLKSQEAMQAISNRIKLAIQARNAHSSLRNGSFHTVSINDSEGIYCFLRHDAITGDCALVALRKTDSSGTIPFHVNTVRQELPCILPKQKWKNVLHSEPQIIEVDDEGTLRLTLESVSVSIFVKV</sequence>
<dbReference type="Gene3D" id="2.60.40.10">
    <property type="entry name" value="Immunoglobulins"/>
    <property type="match status" value="1"/>
</dbReference>
<dbReference type="PANTHER" id="PTHR10357:SF210">
    <property type="entry name" value="MALTODEXTRIN GLUCOSIDASE"/>
    <property type="match status" value="1"/>
</dbReference>
<dbReference type="GO" id="GO:0005975">
    <property type="term" value="P:carbohydrate metabolic process"/>
    <property type="evidence" value="ECO:0007669"/>
    <property type="project" value="InterPro"/>
</dbReference>
<evidence type="ECO:0000313" key="5">
    <source>
        <dbReference type="EMBL" id="EME30457.1"/>
    </source>
</evidence>
<feature type="transmembrane region" description="Helical" evidence="3">
    <location>
        <begin position="55"/>
        <end position="74"/>
    </location>
</feature>
<dbReference type="AlphaFoldDB" id="M2XK05"/>
<proteinExistence type="predicted"/>
<dbReference type="Proteomes" id="UP000030680">
    <property type="component" value="Unassembled WGS sequence"/>
</dbReference>
<organism evidence="5 6">
    <name type="scientific">Galdieria sulphuraria</name>
    <name type="common">Red alga</name>
    <dbReference type="NCBI Taxonomy" id="130081"/>
    <lineage>
        <taxon>Eukaryota</taxon>
        <taxon>Rhodophyta</taxon>
        <taxon>Bangiophyceae</taxon>
        <taxon>Galdieriales</taxon>
        <taxon>Galdieriaceae</taxon>
        <taxon>Galdieria</taxon>
    </lineage>
</organism>
<dbReference type="PANTHER" id="PTHR10357">
    <property type="entry name" value="ALPHA-AMYLASE FAMILY MEMBER"/>
    <property type="match status" value="1"/>
</dbReference>
<evidence type="ECO:0000313" key="6">
    <source>
        <dbReference type="Proteomes" id="UP000030680"/>
    </source>
</evidence>
<dbReference type="Gramene" id="EME30457">
    <property type="protein sequence ID" value="EME30457"/>
    <property type="gene ID" value="Gasu_21330"/>
</dbReference>
<evidence type="ECO:0000259" key="4">
    <source>
        <dbReference type="SMART" id="SM00642"/>
    </source>
</evidence>